<dbReference type="InterPro" id="IPR028098">
    <property type="entry name" value="Glyco_trans_4-like_N"/>
</dbReference>
<evidence type="ECO:0000313" key="4">
    <source>
        <dbReference type="Proteomes" id="UP000830835"/>
    </source>
</evidence>
<comment type="caution">
    <text evidence="3">The sequence shown here is derived from an EMBL/GenBank/DDBJ whole genome shotgun (WGS) entry which is preliminary data.</text>
</comment>
<evidence type="ECO:0000259" key="1">
    <source>
        <dbReference type="Pfam" id="PF00534"/>
    </source>
</evidence>
<dbReference type="SUPFAM" id="SSF53756">
    <property type="entry name" value="UDP-Glycosyltransferase/glycogen phosphorylase"/>
    <property type="match status" value="1"/>
</dbReference>
<dbReference type="PANTHER" id="PTHR45947">
    <property type="entry name" value="SULFOQUINOVOSYL TRANSFERASE SQD2"/>
    <property type="match status" value="1"/>
</dbReference>
<feature type="domain" description="Glycosyl transferase family 1" evidence="1">
    <location>
        <begin position="200"/>
        <end position="364"/>
    </location>
</feature>
<dbReference type="Proteomes" id="UP000830835">
    <property type="component" value="Unassembled WGS sequence"/>
</dbReference>
<protein>
    <submittedName>
        <fullName evidence="3">Glycosyltransferase</fullName>
    </submittedName>
</protein>
<dbReference type="InterPro" id="IPR050194">
    <property type="entry name" value="Glycosyltransferase_grp1"/>
</dbReference>
<dbReference type="CDD" id="cd03821">
    <property type="entry name" value="GT4_Bme6-like"/>
    <property type="match status" value="1"/>
</dbReference>
<sequence length="396" mass="44365">MNILHVIPSIANIRGGPSLVAIETVRALNELGINSCIVTTNDNGEQLLDVPLNRWTEYEGVSIQFFSRFSPAITPIREFAFSSQLTYWLWHNISTFDLVHIHAIFSFPSTVAMVIARLRKVPYIVSPLGQLTTWALQQRSVKKQIYLNLLEKSNLNKSNSIHYTSEQEQQEASSLNLSAPSFIQPHGLALPEIIVDARAELRTYLNLPANETIILFLSRLHLKKGLDLTIPALAKLKHNNFTFLLAGQGTAEYEAEIEALLETHQLVSRTIRPGFVVGRLKDLFLQGSDLFVLNSYSENFGMAVLEAMASGLPVLTSPNVGFASMVQTQDLCLIVPQEVATIAERIAYALDHPVEMQEMAQRAKTYVAENFTWNRVAKNLIEIYQQIIDQSNECSP</sequence>
<gene>
    <name evidence="3" type="ORF">JX360_14050</name>
</gene>
<accession>A0ABT0CDZ7</accession>
<dbReference type="EMBL" id="JAFIRA010000043">
    <property type="protein sequence ID" value="MCJ2544011.1"/>
    <property type="molecule type" value="Genomic_DNA"/>
</dbReference>
<evidence type="ECO:0000313" key="3">
    <source>
        <dbReference type="EMBL" id="MCJ2544011.1"/>
    </source>
</evidence>
<dbReference type="RefSeq" id="WP_244352142.1">
    <property type="nucleotide sequence ID" value="NZ_JAFIRA010000043.1"/>
</dbReference>
<dbReference type="Pfam" id="PF00534">
    <property type="entry name" value="Glycos_transf_1"/>
    <property type="match status" value="1"/>
</dbReference>
<dbReference type="Pfam" id="PF13579">
    <property type="entry name" value="Glyco_trans_4_4"/>
    <property type="match status" value="1"/>
</dbReference>
<reference evidence="3" key="1">
    <citation type="submission" date="2021-02" db="EMBL/GenBank/DDBJ databases">
        <title>The CRISPR/cas machinery reduction and long-range gene transfer in the hot spring cyanobacterium Synechococcus.</title>
        <authorList>
            <person name="Dvorak P."/>
            <person name="Jahodarova E."/>
            <person name="Hasler P."/>
            <person name="Poulickova A."/>
        </authorList>
    </citation>
    <scope>NUCLEOTIDE SEQUENCE</scope>
    <source>
        <strain evidence="3">Rupite</strain>
    </source>
</reference>
<evidence type="ECO:0000259" key="2">
    <source>
        <dbReference type="Pfam" id="PF13579"/>
    </source>
</evidence>
<keyword evidence="4" id="KW-1185">Reference proteome</keyword>
<organism evidence="3 4">
    <name type="scientific">Thermostichus vulcanus str. 'Rupite'</name>
    <dbReference type="NCBI Taxonomy" id="2813851"/>
    <lineage>
        <taxon>Bacteria</taxon>
        <taxon>Bacillati</taxon>
        <taxon>Cyanobacteriota</taxon>
        <taxon>Cyanophyceae</taxon>
        <taxon>Thermostichales</taxon>
        <taxon>Thermostichaceae</taxon>
        <taxon>Thermostichus</taxon>
    </lineage>
</organism>
<dbReference type="Gene3D" id="3.40.50.2000">
    <property type="entry name" value="Glycogen Phosphorylase B"/>
    <property type="match status" value="2"/>
</dbReference>
<feature type="domain" description="Glycosyltransferase subfamily 4-like N-terminal" evidence="2">
    <location>
        <begin position="15"/>
        <end position="177"/>
    </location>
</feature>
<dbReference type="InterPro" id="IPR001296">
    <property type="entry name" value="Glyco_trans_1"/>
</dbReference>
<dbReference type="PANTHER" id="PTHR45947:SF3">
    <property type="entry name" value="SULFOQUINOVOSYL TRANSFERASE SQD2"/>
    <property type="match status" value="1"/>
</dbReference>
<proteinExistence type="predicted"/>
<name>A0ABT0CDZ7_THEVL</name>